<protein>
    <submittedName>
        <fullName evidence="2">Uncharacterized protein</fullName>
    </submittedName>
</protein>
<dbReference type="Proteomes" id="UP000011083">
    <property type="component" value="Unassembled WGS sequence"/>
</dbReference>
<organism evidence="2 3">
    <name type="scientific">Acanthamoeba castellanii (strain ATCC 30010 / Neff)</name>
    <dbReference type="NCBI Taxonomy" id="1257118"/>
    <lineage>
        <taxon>Eukaryota</taxon>
        <taxon>Amoebozoa</taxon>
        <taxon>Discosea</taxon>
        <taxon>Longamoebia</taxon>
        <taxon>Centramoebida</taxon>
        <taxon>Acanthamoebidae</taxon>
        <taxon>Acanthamoeba</taxon>
    </lineage>
</organism>
<evidence type="ECO:0000256" key="1">
    <source>
        <dbReference type="SAM" id="MobiDB-lite"/>
    </source>
</evidence>
<dbReference type="GeneID" id="14921249"/>
<feature type="region of interest" description="Disordered" evidence="1">
    <location>
        <begin position="34"/>
        <end position="62"/>
    </location>
</feature>
<reference evidence="2 3" key="1">
    <citation type="journal article" date="2013" name="Genome Biol.">
        <title>Genome of Acanthamoeba castellanii highlights extensive lateral gene transfer and early evolution of tyrosine kinase signaling.</title>
        <authorList>
            <person name="Clarke M."/>
            <person name="Lohan A.J."/>
            <person name="Liu B."/>
            <person name="Lagkouvardos I."/>
            <person name="Roy S."/>
            <person name="Zafar N."/>
            <person name="Bertelli C."/>
            <person name="Schilde C."/>
            <person name="Kianianmomeni A."/>
            <person name="Burglin T.R."/>
            <person name="Frech C."/>
            <person name="Turcotte B."/>
            <person name="Kopec K.O."/>
            <person name="Synnott J.M."/>
            <person name="Choo C."/>
            <person name="Paponov I."/>
            <person name="Finkler A."/>
            <person name="Soon Heng Tan C."/>
            <person name="Hutchins A.P."/>
            <person name="Weinmeier T."/>
            <person name="Rattei T."/>
            <person name="Chu J.S."/>
            <person name="Gimenez G."/>
            <person name="Irimia M."/>
            <person name="Rigden D.J."/>
            <person name="Fitzpatrick D.A."/>
            <person name="Lorenzo-Morales J."/>
            <person name="Bateman A."/>
            <person name="Chiu C.H."/>
            <person name="Tang P."/>
            <person name="Hegemann P."/>
            <person name="Fromm H."/>
            <person name="Raoult D."/>
            <person name="Greub G."/>
            <person name="Miranda-Saavedra D."/>
            <person name="Chen N."/>
            <person name="Nash P."/>
            <person name="Ginger M.L."/>
            <person name="Horn M."/>
            <person name="Schaap P."/>
            <person name="Caler L."/>
            <person name="Loftus B."/>
        </authorList>
    </citation>
    <scope>NUCLEOTIDE SEQUENCE [LARGE SCALE GENOMIC DNA]</scope>
    <source>
        <strain evidence="2 3">Neff</strain>
    </source>
</reference>
<dbReference type="KEGG" id="acan:ACA1_338930"/>
<keyword evidence="3" id="KW-1185">Reference proteome</keyword>
<sequence length="332" mass="37294">MEEGCKVIVDINALVEQRMLARWRTLLPRAPPTPPMAPVEWDTSYSDVPRGMTEEETHHDDDEEKELLLMLLVDSCTTTSVEGDMVSRGGGALHLEAVCLSDWVFASSGPHACLSFLDPHHEHDHDNDVDAVDKQALFAWLGRTLVSVNSKRVWQDLHAAGGSHRIASQLVARLWQALSLLAQTVQAHAHESRTRGRVEDTEQTALVLIECLHFLSQQAYCRVYTASTITAGDNVHSLLRMAAKQVAQSISRGDPTSSEWRCLPDELAEVVDTFLRKEREKRQTYATQTKKVWTLRTASIRALTAICNVCVLDKNAYALLESKMNNEQWQNR</sequence>
<dbReference type="AlphaFoldDB" id="L8H6L3"/>
<gene>
    <name evidence="2" type="ORF">ACA1_338930</name>
</gene>
<accession>L8H6L3</accession>
<evidence type="ECO:0000313" key="3">
    <source>
        <dbReference type="Proteomes" id="UP000011083"/>
    </source>
</evidence>
<evidence type="ECO:0000313" key="2">
    <source>
        <dbReference type="EMBL" id="ELR20393.1"/>
    </source>
</evidence>
<proteinExistence type="predicted"/>
<name>L8H6L3_ACACF</name>
<dbReference type="VEuPathDB" id="AmoebaDB:ACA1_338930"/>
<dbReference type="EMBL" id="KB007919">
    <property type="protein sequence ID" value="ELR20393.1"/>
    <property type="molecule type" value="Genomic_DNA"/>
</dbReference>
<dbReference type="RefSeq" id="XP_004342808.1">
    <property type="nucleotide sequence ID" value="XM_004342759.1"/>
</dbReference>